<feature type="transmembrane region" description="Helical" evidence="1">
    <location>
        <begin position="221"/>
        <end position="243"/>
    </location>
</feature>
<feature type="transmembrane region" description="Helical" evidence="1">
    <location>
        <begin position="75"/>
        <end position="93"/>
    </location>
</feature>
<keyword evidence="1" id="KW-0812">Transmembrane</keyword>
<evidence type="ECO:0000313" key="3">
    <source>
        <dbReference type="Proteomes" id="UP001150907"/>
    </source>
</evidence>
<dbReference type="InterPro" id="IPR036259">
    <property type="entry name" value="MFS_trans_sf"/>
</dbReference>
<dbReference type="OrthoDB" id="196103at2759"/>
<accession>A0A9W8BIR8</accession>
<feature type="transmembrane region" description="Helical" evidence="1">
    <location>
        <begin position="99"/>
        <end position="124"/>
    </location>
</feature>
<gene>
    <name evidence="2" type="ORF">H4R26_003527</name>
</gene>
<evidence type="ECO:0000313" key="2">
    <source>
        <dbReference type="EMBL" id="KAJ2002592.1"/>
    </source>
</evidence>
<reference evidence="2" key="1">
    <citation type="submission" date="2022-07" db="EMBL/GenBank/DDBJ databases">
        <title>Phylogenomic reconstructions and comparative analyses of Kickxellomycotina fungi.</title>
        <authorList>
            <person name="Reynolds N.K."/>
            <person name="Stajich J.E."/>
            <person name="Barry K."/>
            <person name="Grigoriev I.V."/>
            <person name="Crous P."/>
            <person name="Smith M.E."/>
        </authorList>
    </citation>
    <scope>NUCLEOTIDE SEQUENCE</scope>
    <source>
        <strain evidence="2">IMI 214461</strain>
    </source>
</reference>
<feature type="transmembrane region" description="Helical" evidence="1">
    <location>
        <begin position="49"/>
        <end position="68"/>
    </location>
</feature>
<feature type="transmembrane region" description="Helical" evidence="1">
    <location>
        <begin position="332"/>
        <end position="356"/>
    </location>
</feature>
<feature type="transmembrane region" description="Helical" evidence="1">
    <location>
        <begin position="399"/>
        <end position="419"/>
    </location>
</feature>
<keyword evidence="1" id="KW-0472">Membrane</keyword>
<name>A0A9W8BIR8_9FUNG</name>
<organism evidence="2 3">
    <name type="scientific">Coemansia thaxteri</name>
    <dbReference type="NCBI Taxonomy" id="2663907"/>
    <lineage>
        <taxon>Eukaryota</taxon>
        <taxon>Fungi</taxon>
        <taxon>Fungi incertae sedis</taxon>
        <taxon>Zoopagomycota</taxon>
        <taxon>Kickxellomycotina</taxon>
        <taxon>Kickxellomycetes</taxon>
        <taxon>Kickxellales</taxon>
        <taxon>Kickxellaceae</taxon>
        <taxon>Coemansia</taxon>
    </lineage>
</organism>
<sequence length="465" mass="51806">MGLRYNGPATQLTLLAITLLLTTFVRRLLNNYLMNEKPNNINLTYDSYLPTSTISCVAGFASIFLVNLAGIRNILVFYSFTSILYASSVVVAYQYNNYAFHTAASIINSIGYDIGRVATLVVVLAYPSERWKARALTLFLILEYFAMAMGNIVAIRDHSSKASRLHSAIAALALTCLSPFVAVALAPTHDVVRDNGVYLIARKTTLRDEIRGTIHIFRNKYMLLLLPYMFSYPFLFGVAYIPFPNFEAIVLYDVGRLIVVFTSQMLDVQWASRRVRGIAALLVTATICVASVILTIIIRRAHTDITGIQASWPQQEILDFIMKKALEQHGGLMYGTYFFAGVASSSVELFGFWLMGTLTNDLKASARFVGTFHSIMSIGGILGIVLVTAIPHRFTTSNVLTYVAFGMTMCSFMLIYWVVTRITDTNDWTLARMRNATPDTQSTTDQSSETVAVIADVKYQHFDNV</sequence>
<dbReference type="Proteomes" id="UP001150907">
    <property type="component" value="Unassembled WGS sequence"/>
</dbReference>
<feature type="transmembrane region" description="Helical" evidence="1">
    <location>
        <begin position="278"/>
        <end position="298"/>
    </location>
</feature>
<keyword evidence="3" id="KW-1185">Reference proteome</keyword>
<dbReference type="EMBL" id="JANBQF010000288">
    <property type="protein sequence ID" value="KAJ2002592.1"/>
    <property type="molecule type" value="Genomic_DNA"/>
</dbReference>
<dbReference type="SUPFAM" id="SSF103473">
    <property type="entry name" value="MFS general substrate transporter"/>
    <property type="match status" value="1"/>
</dbReference>
<feature type="transmembrane region" description="Helical" evidence="1">
    <location>
        <begin position="167"/>
        <end position="186"/>
    </location>
</feature>
<protein>
    <submittedName>
        <fullName evidence="2">Uncharacterized protein</fullName>
    </submittedName>
</protein>
<dbReference type="AlphaFoldDB" id="A0A9W8BIR8"/>
<feature type="transmembrane region" description="Helical" evidence="1">
    <location>
        <begin position="12"/>
        <end position="29"/>
    </location>
</feature>
<feature type="transmembrane region" description="Helical" evidence="1">
    <location>
        <begin position="368"/>
        <end position="387"/>
    </location>
</feature>
<keyword evidence="1" id="KW-1133">Transmembrane helix</keyword>
<proteinExistence type="predicted"/>
<feature type="transmembrane region" description="Helical" evidence="1">
    <location>
        <begin position="136"/>
        <end position="155"/>
    </location>
</feature>
<evidence type="ECO:0000256" key="1">
    <source>
        <dbReference type="SAM" id="Phobius"/>
    </source>
</evidence>
<comment type="caution">
    <text evidence="2">The sequence shown here is derived from an EMBL/GenBank/DDBJ whole genome shotgun (WGS) entry which is preliminary data.</text>
</comment>